<dbReference type="EMBL" id="CAMPGE010022685">
    <property type="protein sequence ID" value="CAI2380713.1"/>
    <property type="molecule type" value="Genomic_DNA"/>
</dbReference>
<organism evidence="1 2">
    <name type="scientific">Euplotes crassus</name>
    <dbReference type="NCBI Taxonomy" id="5936"/>
    <lineage>
        <taxon>Eukaryota</taxon>
        <taxon>Sar</taxon>
        <taxon>Alveolata</taxon>
        <taxon>Ciliophora</taxon>
        <taxon>Intramacronucleata</taxon>
        <taxon>Spirotrichea</taxon>
        <taxon>Hypotrichia</taxon>
        <taxon>Euplotida</taxon>
        <taxon>Euplotidae</taxon>
        <taxon>Moneuplotes</taxon>
    </lineage>
</organism>
<reference evidence="1" key="1">
    <citation type="submission" date="2023-07" db="EMBL/GenBank/DDBJ databases">
        <authorList>
            <consortium name="AG Swart"/>
            <person name="Singh M."/>
            <person name="Singh A."/>
            <person name="Seah K."/>
            <person name="Emmerich C."/>
        </authorList>
    </citation>
    <scope>NUCLEOTIDE SEQUENCE</scope>
    <source>
        <strain evidence="1">DP1</strain>
    </source>
</reference>
<comment type="caution">
    <text evidence="1">The sequence shown here is derived from an EMBL/GenBank/DDBJ whole genome shotgun (WGS) entry which is preliminary data.</text>
</comment>
<accession>A0AAD1XWF7</accession>
<gene>
    <name evidence="1" type="ORF">ECRASSUSDP1_LOCUS22153</name>
</gene>
<sequence>MGKRKHKGKPKKVDPVKREQLCLLSSEKGYDNVLSDALCEKHFFEDFVYGEQIKFSLQKFSERMAIK</sequence>
<protein>
    <submittedName>
        <fullName evidence="1">Uncharacterized protein</fullName>
    </submittedName>
</protein>
<dbReference type="AlphaFoldDB" id="A0AAD1XWF7"/>
<evidence type="ECO:0000313" key="2">
    <source>
        <dbReference type="Proteomes" id="UP001295684"/>
    </source>
</evidence>
<keyword evidence="2" id="KW-1185">Reference proteome</keyword>
<dbReference type="Proteomes" id="UP001295684">
    <property type="component" value="Unassembled WGS sequence"/>
</dbReference>
<proteinExistence type="predicted"/>
<evidence type="ECO:0000313" key="1">
    <source>
        <dbReference type="EMBL" id="CAI2380713.1"/>
    </source>
</evidence>
<name>A0AAD1XWF7_EUPCR</name>